<evidence type="ECO:0000256" key="7">
    <source>
        <dbReference type="ARBA" id="ARBA00023160"/>
    </source>
</evidence>
<dbReference type="AlphaFoldDB" id="A0A4R4FAS4"/>
<keyword evidence="5 14" id="KW-0276">Fatty acid metabolism</keyword>
<dbReference type="FunFam" id="3.40.47.10:FF:000004">
    <property type="entry name" value="3-oxoacyl-[acyl-carrier-protein] synthase 3"/>
    <property type="match status" value="1"/>
</dbReference>
<evidence type="ECO:0000256" key="1">
    <source>
        <dbReference type="ARBA" id="ARBA00005194"/>
    </source>
</evidence>
<keyword evidence="9 14" id="KW-0012">Acyltransferase</keyword>
<evidence type="ECO:0000256" key="6">
    <source>
        <dbReference type="ARBA" id="ARBA00023098"/>
    </source>
</evidence>
<keyword evidence="4 14" id="KW-0808">Transferase</keyword>
<dbReference type="RefSeq" id="WP_132280201.1">
    <property type="nucleotide sequence ID" value="NZ_JAOBST010000041.1"/>
</dbReference>
<sequence length="321" mass="35075">MTAVIHGTGSYTPSYAMDNNDLAKIVETSDEWIRERTGVIRRHIIQEETTVSMAAEAARLALEDRGTRPEDIDLILVATISSDVILPCAACCVQKAIGAVNATCFDLGGAACSGFVFAYNTAMAYIASGMYNCALVIGSESLSTLTNWQDRGTCILFGDGAGAAVLKAANGRMYQSVTHSDGRKGDALTCKSRYVKDRKSLPEEETYIQMDGQAVFKFAARRVPEVIREVLDINELSTQDIDYYVLHQANKRIVEAVAKRLGEDMEKFPMNLQEYGNTSSASIPILLDEMNRDGRLKKGQRIIISGFGAGLSWGASVLEWQ</sequence>
<evidence type="ECO:0000256" key="13">
    <source>
        <dbReference type="ARBA" id="ARBA00052985"/>
    </source>
</evidence>
<dbReference type="Pfam" id="PF08541">
    <property type="entry name" value="ACP_syn_III_C"/>
    <property type="match status" value="1"/>
</dbReference>
<comment type="similarity">
    <text evidence="2 14">Belongs to the thiolase-like superfamily. FabH family.</text>
</comment>
<comment type="subunit">
    <text evidence="14">Homodimer.</text>
</comment>
<evidence type="ECO:0000256" key="2">
    <source>
        <dbReference type="ARBA" id="ARBA00008642"/>
    </source>
</evidence>
<dbReference type="EMBL" id="SMMX01000018">
    <property type="protein sequence ID" value="TDA20585.1"/>
    <property type="molecule type" value="Genomic_DNA"/>
</dbReference>
<dbReference type="InterPro" id="IPR013747">
    <property type="entry name" value="ACP_syn_III_C"/>
</dbReference>
<dbReference type="NCBIfam" id="NF006829">
    <property type="entry name" value="PRK09352.1"/>
    <property type="match status" value="1"/>
</dbReference>
<evidence type="ECO:0000256" key="12">
    <source>
        <dbReference type="ARBA" id="ARBA00052467"/>
    </source>
</evidence>
<keyword evidence="14" id="KW-0963">Cytoplasm</keyword>
<comment type="catalytic activity">
    <reaction evidence="11">
        <text>(2S)-2-methylbutanoyl-CoA + malonyl-[ACP] + H(+) = (4S)-4-methyl-3-oxohexanoyl-[ACP] + CO2 + CoA</text>
        <dbReference type="Rhea" id="RHEA:42276"/>
        <dbReference type="Rhea" id="RHEA-COMP:9623"/>
        <dbReference type="Rhea" id="RHEA-COMP:17148"/>
        <dbReference type="ChEBI" id="CHEBI:15378"/>
        <dbReference type="ChEBI" id="CHEBI:16526"/>
        <dbReference type="ChEBI" id="CHEBI:57287"/>
        <dbReference type="ChEBI" id="CHEBI:78449"/>
        <dbReference type="ChEBI" id="CHEBI:88166"/>
        <dbReference type="ChEBI" id="CHEBI:167462"/>
        <dbReference type="EC" id="2.3.1.300"/>
    </reaction>
    <physiologicalReaction direction="left-to-right" evidence="11">
        <dbReference type="Rhea" id="RHEA:42277"/>
    </physiologicalReaction>
</comment>
<evidence type="ECO:0000256" key="9">
    <source>
        <dbReference type="ARBA" id="ARBA00023315"/>
    </source>
</evidence>
<dbReference type="Proteomes" id="UP000295710">
    <property type="component" value="Unassembled WGS sequence"/>
</dbReference>
<dbReference type="InterPro" id="IPR016039">
    <property type="entry name" value="Thiolase-like"/>
</dbReference>
<evidence type="ECO:0000313" key="17">
    <source>
        <dbReference type="EMBL" id="TDA20585.1"/>
    </source>
</evidence>
<feature type="domain" description="Beta-ketoacyl-[acyl-carrier-protein] synthase III N-terminal" evidence="16">
    <location>
        <begin position="110"/>
        <end position="182"/>
    </location>
</feature>
<comment type="catalytic activity">
    <reaction evidence="13">
        <text>3-methylbutanoyl-CoA + malonyl-[ACP] + H(+) = 5-methyl-3-oxohexanoyl-[ACP] + CO2 + CoA</text>
        <dbReference type="Rhea" id="RHEA:42272"/>
        <dbReference type="Rhea" id="RHEA-COMP:9623"/>
        <dbReference type="Rhea" id="RHEA-COMP:9941"/>
        <dbReference type="ChEBI" id="CHEBI:15378"/>
        <dbReference type="ChEBI" id="CHEBI:16526"/>
        <dbReference type="ChEBI" id="CHEBI:57287"/>
        <dbReference type="ChEBI" id="CHEBI:57345"/>
        <dbReference type="ChEBI" id="CHEBI:78449"/>
        <dbReference type="ChEBI" id="CHEBI:78822"/>
        <dbReference type="EC" id="2.3.1.300"/>
    </reaction>
    <physiologicalReaction direction="left-to-right" evidence="13">
        <dbReference type="Rhea" id="RHEA:42273"/>
    </physiologicalReaction>
</comment>
<evidence type="ECO:0000256" key="3">
    <source>
        <dbReference type="ARBA" id="ARBA00022516"/>
    </source>
</evidence>
<feature type="region of interest" description="ACP-binding" evidence="14">
    <location>
        <begin position="248"/>
        <end position="252"/>
    </location>
</feature>
<feature type="domain" description="Beta-ketoacyl-[acyl-carrier-protein] synthase III C-terminal" evidence="15">
    <location>
        <begin position="232"/>
        <end position="320"/>
    </location>
</feature>
<dbReference type="GO" id="GO:0004315">
    <property type="term" value="F:3-oxoacyl-[acyl-carrier-protein] synthase activity"/>
    <property type="evidence" value="ECO:0007669"/>
    <property type="project" value="InterPro"/>
</dbReference>
<dbReference type="InterPro" id="IPR013751">
    <property type="entry name" value="ACP_syn_III_N"/>
</dbReference>
<feature type="active site" evidence="14">
    <location>
        <position position="277"/>
    </location>
</feature>
<dbReference type="Pfam" id="PF08545">
    <property type="entry name" value="ACP_syn_III"/>
    <property type="match status" value="1"/>
</dbReference>
<feature type="active site" evidence="14">
    <location>
        <position position="247"/>
    </location>
</feature>
<dbReference type="GO" id="GO:0033818">
    <property type="term" value="F:beta-ketoacyl-acyl-carrier-protein synthase III activity"/>
    <property type="evidence" value="ECO:0007669"/>
    <property type="project" value="UniProtKB-UniRule"/>
</dbReference>
<evidence type="ECO:0000256" key="14">
    <source>
        <dbReference type="HAMAP-Rule" id="MF_01815"/>
    </source>
</evidence>
<evidence type="ECO:0000256" key="4">
    <source>
        <dbReference type="ARBA" id="ARBA00022679"/>
    </source>
</evidence>
<dbReference type="InterPro" id="IPR004655">
    <property type="entry name" value="FabH"/>
</dbReference>
<evidence type="ECO:0000256" key="10">
    <source>
        <dbReference type="ARBA" id="ARBA00051096"/>
    </source>
</evidence>
<dbReference type="PANTHER" id="PTHR43091:SF1">
    <property type="entry name" value="BETA-KETOACYL-[ACYL-CARRIER-PROTEIN] SYNTHASE III, CHLOROPLASTIC"/>
    <property type="match status" value="1"/>
</dbReference>
<dbReference type="GO" id="GO:0006633">
    <property type="term" value="P:fatty acid biosynthetic process"/>
    <property type="evidence" value="ECO:0007669"/>
    <property type="project" value="UniProtKB-UniRule"/>
</dbReference>
<comment type="catalytic activity">
    <reaction evidence="10">
        <text>malonyl-[ACP] + acetyl-CoA + H(+) = 3-oxobutanoyl-[ACP] + CO2 + CoA</text>
        <dbReference type="Rhea" id="RHEA:12080"/>
        <dbReference type="Rhea" id="RHEA-COMP:9623"/>
        <dbReference type="Rhea" id="RHEA-COMP:9625"/>
        <dbReference type="ChEBI" id="CHEBI:15378"/>
        <dbReference type="ChEBI" id="CHEBI:16526"/>
        <dbReference type="ChEBI" id="CHEBI:57287"/>
        <dbReference type="ChEBI" id="CHEBI:57288"/>
        <dbReference type="ChEBI" id="CHEBI:78449"/>
        <dbReference type="ChEBI" id="CHEBI:78450"/>
        <dbReference type="EC" id="2.3.1.180"/>
    </reaction>
    <physiologicalReaction direction="left-to-right" evidence="10">
        <dbReference type="Rhea" id="RHEA:12081"/>
    </physiologicalReaction>
</comment>
<comment type="pathway">
    <text evidence="1 14">Lipid metabolism; fatty acid biosynthesis.</text>
</comment>
<dbReference type="Gene3D" id="3.40.47.10">
    <property type="match status" value="1"/>
</dbReference>
<evidence type="ECO:0000313" key="18">
    <source>
        <dbReference type="Proteomes" id="UP000295710"/>
    </source>
</evidence>
<dbReference type="EC" id="2.3.1.180" evidence="14"/>
<dbReference type="SUPFAM" id="SSF53901">
    <property type="entry name" value="Thiolase-like"/>
    <property type="match status" value="1"/>
</dbReference>
<proteinExistence type="inferred from homology"/>
<reference evidence="17 18" key="1">
    <citation type="journal article" date="2016" name="Nat. Microbiol.">
        <title>The Mouse Intestinal Bacterial Collection (miBC) provides host-specific insight into cultured diversity and functional potential of the gut microbiota.</title>
        <authorList>
            <person name="Lagkouvardos I."/>
            <person name="Pukall R."/>
            <person name="Abt B."/>
            <person name="Foesel B.U."/>
            <person name="Meier-Kolthoff J.P."/>
            <person name="Kumar N."/>
            <person name="Bresciani A."/>
            <person name="Martinez I."/>
            <person name="Just S."/>
            <person name="Ziegler C."/>
            <person name="Brugiroux S."/>
            <person name="Garzetti D."/>
            <person name="Wenning M."/>
            <person name="Bui T.P."/>
            <person name="Wang J."/>
            <person name="Hugenholtz F."/>
            <person name="Plugge C.M."/>
            <person name="Peterson D.A."/>
            <person name="Hornef M.W."/>
            <person name="Baines J.F."/>
            <person name="Smidt H."/>
            <person name="Walter J."/>
            <person name="Kristiansen K."/>
            <person name="Nielsen H.B."/>
            <person name="Haller D."/>
            <person name="Overmann J."/>
            <person name="Stecher B."/>
            <person name="Clavel T."/>
        </authorList>
    </citation>
    <scope>NUCLEOTIDE SEQUENCE [LARGE SCALE GENOMIC DNA]</scope>
    <source>
        <strain evidence="17 18">DSM 28560</strain>
    </source>
</reference>
<comment type="domain">
    <text evidence="14">The last Arg residue of the ACP-binding site is essential for the weak association between ACP/AcpP and FabH.</text>
</comment>
<dbReference type="HAMAP" id="MF_01815">
    <property type="entry name" value="FabH"/>
    <property type="match status" value="1"/>
</dbReference>
<keyword evidence="18" id="KW-1185">Reference proteome</keyword>
<comment type="subcellular location">
    <subcellularLocation>
        <location evidence="14">Cytoplasm</location>
    </subcellularLocation>
</comment>
<dbReference type="UniPathway" id="UPA00094"/>
<keyword evidence="7 14" id="KW-0275">Fatty acid biosynthesis</keyword>
<dbReference type="NCBIfam" id="TIGR00747">
    <property type="entry name" value="fabH"/>
    <property type="match status" value="1"/>
</dbReference>
<protein>
    <recommendedName>
        <fullName evidence="14">Beta-ketoacyl-[acyl-carrier-protein] synthase III</fullName>
        <shortName evidence="14">Beta-ketoacyl-ACP synthase III</shortName>
        <shortName evidence="14">KAS III</shortName>
        <ecNumber evidence="14">2.3.1.180</ecNumber>
    </recommendedName>
    <alternativeName>
        <fullName evidence="14">3-oxoacyl-[acyl-carrier-protein] synthase 3</fullName>
    </alternativeName>
    <alternativeName>
        <fullName evidence="14">3-oxoacyl-[acyl-carrier-protein] synthase III</fullName>
    </alternativeName>
</protein>
<dbReference type="PANTHER" id="PTHR43091">
    <property type="entry name" value="3-OXOACYL-[ACYL-CARRIER-PROTEIN] SYNTHASE"/>
    <property type="match status" value="1"/>
</dbReference>
<comment type="caution">
    <text evidence="17">The sequence shown here is derived from an EMBL/GenBank/DDBJ whole genome shotgun (WGS) entry which is preliminary data.</text>
</comment>
<evidence type="ECO:0000259" key="15">
    <source>
        <dbReference type="Pfam" id="PF08541"/>
    </source>
</evidence>
<comment type="function">
    <text evidence="14">Catalyzes the condensation reaction of fatty acid synthesis by the addition to an acyl acceptor of two carbons from malonyl-ACP. Catalyzes the first condensation reaction which initiates fatty acid synthesis and may therefore play a role in governing the total rate of fatty acid production. Possesses both acetoacetyl-ACP synthase and acetyl transacylase activities. Its substrate specificity determines the biosynthesis of branched-chain and/or straight-chain of fatty acids.</text>
</comment>
<evidence type="ECO:0000256" key="8">
    <source>
        <dbReference type="ARBA" id="ARBA00023268"/>
    </source>
</evidence>
<keyword evidence="3 14" id="KW-0444">Lipid biosynthesis</keyword>
<accession>A0A4R4FAS4</accession>
<dbReference type="GO" id="GO:0005737">
    <property type="term" value="C:cytoplasm"/>
    <property type="evidence" value="ECO:0007669"/>
    <property type="project" value="UniProtKB-SubCell"/>
</dbReference>
<name>A0A4R4FAS4_9FIRM</name>
<keyword evidence="8 14" id="KW-0511">Multifunctional enzyme</keyword>
<organism evidence="17 18">
    <name type="scientific">Extibacter muris</name>
    <dbReference type="NCBI Taxonomy" id="1796622"/>
    <lineage>
        <taxon>Bacteria</taxon>
        <taxon>Bacillati</taxon>
        <taxon>Bacillota</taxon>
        <taxon>Clostridia</taxon>
        <taxon>Lachnospirales</taxon>
        <taxon>Lachnospiraceae</taxon>
        <taxon>Extibacter</taxon>
    </lineage>
</organism>
<dbReference type="CDD" id="cd00830">
    <property type="entry name" value="KAS_III"/>
    <property type="match status" value="1"/>
</dbReference>
<comment type="catalytic activity">
    <reaction evidence="12">
        <text>2-methylpropanoyl-CoA + malonyl-[ACP] + H(+) = 4-methyl-3-oxopentanoyl-[ACP] + CO2 + CoA</text>
        <dbReference type="Rhea" id="RHEA:42268"/>
        <dbReference type="Rhea" id="RHEA-COMP:9623"/>
        <dbReference type="Rhea" id="RHEA-COMP:9940"/>
        <dbReference type="ChEBI" id="CHEBI:15378"/>
        <dbReference type="ChEBI" id="CHEBI:16526"/>
        <dbReference type="ChEBI" id="CHEBI:57287"/>
        <dbReference type="ChEBI" id="CHEBI:57338"/>
        <dbReference type="ChEBI" id="CHEBI:78449"/>
        <dbReference type="ChEBI" id="CHEBI:78820"/>
        <dbReference type="EC" id="2.3.1.300"/>
    </reaction>
    <physiologicalReaction direction="left-to-right" evidence="12">
        <dbReference type="Rhea" id="RHEA:42269"/>
    </physiologicalReaction>
</comment>
<keyword evidence="6 14" id="KW-0443">Lipid metabolism</keyword>
<evidence type="ECO:0000256" key="5">
    <source>
        <dbReference type="ARBA" id="ARBA00022832"/>
    </source>
</evidence>
<gene>
    <name evidence="14" type="primary">fabH</name>
    <name evidence="17" type="ORF">E1963_16110</name>
</gene>
<feature type="active site" evidence="14">
    <location>
        <position position="112"/>
    </location>
</feature>
<evidence type="ECO:0000259" key="16">
    <source>
        <dbReference type="Pfam" id="PF08545"/>
    </source>
</evidence>
<evidence type="ECO:0000256" key="11">
    <source>
        <dbReference type="ARBA" id="ARBA00052407"/>
    </source>
</evidence>